<reference evidence="2 3" key="1">
    <citation type="submission" date="2020-11" db="EMBL/GenBank/DDBJ databases">
        <title>Carbohydrate-dependent, anaerobic sulfur respiration: A novel catabolism in halophilic archaea.</title>
        <authorList>
            <person name="Sorokin D.Y."/>
            <person name="Messina E."/>
            <person name="Smedile F."/>
            <person name="La Cono V."/>
            <person name="Hallsworth J.E."/>
            <person name="Yakimov M.M."/>
        </authorList>
    </citation>
    <scope>NUCLEOTIDE SEQUENCE [LARGE SCALE GENOMIC DNA]</scope>
    <source>
        <strain evidence="2 3">HSR12-2</strain>
    </source>
</reference>
<dbReference type="EMBL" id="CP064788">
    <property type="protein sequence ID" value="QSG08237.1"/>
    <property type="molecule type" value="Genomic_DNA"/>
</dbReference>
<dbReference type="KEGG" id="hds:HSR122_0833"/>
<dbReference type="Proteomes" id="UP000662973">
    <property type="component" value="Chromosome"/>
</dbReference>
<dbReference type="Pfam" id="PF01609">
    <property type="entry name" value="DDE_Tnp_1"/>
    <property type="match status" value="1"/>
</dbReference>
<feature type="domain" description="Transposase IS4-like" evidence="1">
    <location>
        <begin position="58"/>
        <end position="126"/>
    </location>
</feature>
<sequence length="143" mass="16300">MAQELTNDDVWRVCEFKRPPSRRTIGRFIDDLSGVVEEVFSRILQQVLVRVELGSCFRIDGTDVRAPRPDEDASWNYDSTAEETYYGYGCCLVTTDNNIPIAAEFTDEKSVDKETARRITQDRYFPNESRGCCLNAAKQSLSV</sequence>
<dbReference type="AlphaFoldDB" id="A0A897N6A4"/>
<dbReference type="InterPro" id="IPR002559">
    <property type="entry name" value="Transposase_11"/>
</dbReference>
<organism evidence="2 3">
    <name type="scientific">Halapricum desulfuricans</name>
    <dbReference type="NCBI Taxonomy" id="2841257"/>
    <lineage>
        <taxon>Archaea</taxon>
        <taxon>Methanobacteriati</taxon>
        <taxon>Methanobacteriota</taxon>
        <taxon>Stenosarchaea group</taxon>
        <taxon>Halobacteria</taxon>
        <taxon>Halobacteriales</taxon>
        <taxon>Haloarculaceae</taxon>
        <taxon>Halapricum</taxon>
    </lineage>
</organism>
<name>A0A897N6A4_9EURY</name>
<keyword evidence="3" id="KW-1185">Reference proteome</keyword>
<gene>
    <name evidence="2" type="ORF">HSR122_0833</name>
</gene>
<accession>A0A897N6A4</accession>
<proteinExistence type="predicted"/>
<evidence type="ECO:0000313" key="3">
    <source>
        <dbReference type="Proteomes" id="UP000662973"/>
    </source>
</evidence>
<dbReference type="GO" id="GO:0006313">
    <property type="term" value="P:DNA transposition"/>
    <property type="evidence" value="ECO:0007669"/>
    <property type="project" value="InterPro"/>
</dbReference>
<dbReference type="GO" id="GO:0004803">
    <property type="term" value="F:transposase activity"/>
    <property type="evidence" value="ECO:0007669"/>
    <property type="project" value="InterPro"/>
</dbReference>
<evidence type="ECO:0000259" key="1">
    <source>
        <dbReference type="Pfam" id="PF01609"/>
    </source>
</evidence>
<protein>
    <submittedName>
        <fullName evidence="2">Transposase, IS5 family</fullName>
    </submittedName>
</protein>
<dbReference type="GO" id="GO:0003677">
    <property type="term" value="F:DNA binding"/>
    <property type="evidence" value="ECO:0007669"/>
    <property type="project" value="InterPro"/>
</dbReference>
<evidence type="ECO:0000313" key="2">
    <source>
        <dbReference type="EMBL" id="QSG08237.1"/>
    </source>
</evidence>